<keyword evidence="1" id="KW-0812">Transmembrane</keyword>
<dbReference type="Proteomes" id="UP001497453">
    <property type="component" value="Chromosome 10"/>
</dbReference>
<sequence length="408" mass="44500">MPPLFESLPPVFSRMFSRRSEFDPVKSQWENPNDILSILTIVGGDIVQRAVAQLAGHPSGFTPVAFSFGWVGYSLNAVLSAIGEGRLMPDPDCDCILMNAKSGYVKENRSWILGRLVRDHSVPSTPDNGLTISFYDIDMTKPPGVPSRDWVYYTGIATIIIQLGIAVIPGAVNHDWNTLIITAGGTLLALAGGALPQWRNEKWACRRLDSDDRKVVCLTRGNGFKDVIVIVSQGQGQLRLEDLATPRDSRDRFTMLAASVLFVLQIALLLTVAGLQSHAWYMLAIGSLGMFQNGLAAGARRSPPSSGIHLREKNIIHDSKVFETLVKAEQAERHVGLSLLPIFFPGGLRKREEQWREERLAEYEKLDSEKAKLSKAVSLLSNGAASVTVASAPNSTAPVPSLGDSKAQ</sequence>
<name>A0ABP1CR02_9APHY</name>
<accession>A0ABP1CR02</accession>
<feature type="transmembrane region" description="Helical" evidence="1">
    <location>
        <begin position="253"/>
        <end position="273"/>
    </location>
</feature>
<evidence type="ECO:0000313" key="2">
    <source>
        <dbReference type="EMBL" id="CAL1698116.1"/>
    </source>
</evidence>
<evidence type="ECO:0000256" key="1">
    <source>
        <dbReference type="SAM" id="Phobius"/>
    </source>
</evidence>
<evidence type="ECO:0008006" key="4">
    <source>
        <dbReference type="Google" id="ProtNLM"/>
    </source>
</evidence>
<keyword evidence="1" id="KW-0472">Membrane</keyword>
<protein>
    <recommendedName>
        <fullName evidence="4">Transmembrane protein</fullName>
    </recommendedName>
</protein>
<feature type="transmembrane region" description="Helical" evidence="1">
    <location>
        <begin position="178"/>
        <end position="198"/>
    </location>
</feature>
<reference evidence="3" key="1">
    <citation type="submission" date="2024-04" db="EMBL/GenBank/DDBJ databases">
        <authorList>
            <person name="Shaw F."/>
            <person name="Minotto A."/>
        </authorList>
    </citation>
    <scope>NUCLEOTIDE SEQUENCE [LARGE SCALE GENOMIC DNA]</scope>
</reference>
<dbReference type="EMBL" id="OZ037953">
    <property type="protein sequence ID" value="CAL1698116.1"/>
    <property type="molecule type" value="Genomic_DNA"/>
</dbReference>
<evidence type="ECO:0000313" key="3">
    <source>
        <dbReference type="Proteomes" id="UP001497453"/>
    </source>
</evidence>
<keyword evidence="1" id="KW-1133">Transmembrane helix</keyword>
<organism evidence="2 3">
    <name type="scientific">Somion occarium</name>
    <dbReference type="NCBI Taxonomy" id="3059160"/>
    <lineage>
        <taxon>Eukaryota</taxon>
        <taxon>Fungi</taxon>
        <taxon>Dikarya</taxon>
        <taxon>Basidiomycota</taxon>
        <taxon>Agaricomycotina</taxon>
        <taxon>Agaricomycetes</taxon>
        <taxon>Polyporales</taxon>
        <taxon>Cerrenaceae</taxon>
        <taxon>Somion</taxon>
    </lineage>
</organism>
<feature type="transmembrane region" description="Helical" evidence="1">
    <location>
        <begin position="150"/>
        <end position="172"/>
    </location>
</feature>
<keyword evidence="3" id="KW-1185">Reference proteome</keyword>
<proteinExistence type="predicted"/>
<gene>
    <name evidence="2" type="ORF">GFSPODELE1_LOCUS2004</name>
</gene>